<evidence type="ECO:0008006" key="4">
    <source>
        <dbReference type="Google" id="ProtNLM"/>
    </source>
</evidence>
<evidence type="ECO:0000256" key="1">
    <source>
        <dbReference type="SAM" id="Phobius"/>
    </source>
</evidence>
<organism evidence="2 3">
    <name type="scientific">Saitoella complicata (strain BCRC 22490 / CBS 7301 / JCM 7358 / NBRC 10748 / NRRL Y-17804)</name>
    <dbReference type="NCBI Taxonomy" id="698492"/>
    <lineage>
        <taxon>Eukaryota</taxon>
        <taxon>Fungi</taxon>
        <taxon>Dikarya</taxon>
        <taxon>Ascomycota</taxon>
        <taxon>Taphrinomycotina</taxon>
        <taxon>Taphrinomycotina incertae sedis</taxon>
        <taxon>Saitoella</taxon>
    </lineage>
</organism>
<proteinExistence type="predicted"/>
<dbReference type="EMBL" id="BACD03000013">
    <property type="protein sequence ID" value="GAO48135.1"/>
    <property type="molecule type" value="Genomic_DNA"/>
</dbReference>
<reference evidence="2 3" key="2">
    <citation type="journal article" date="2014" name="J. Gen. Appl. Microbiol.">
        <title>The early diverging ascomycetous budding yeast Saitoella complicata has three histone deacetylases belonging to the Clr6, Hos2, and Rpd3 lineages.</title>
        <authorList>
            <person name="Nishida H."/>
            <person name="Matsumoto T."/>
            <person name="Kondo S."/>
            <person name="Hamamoto M."/>
            <person name="Yoshikawa H."/>
        </authorList>
    </citation>
    <scope>NUCLEOTIDE SEQUENCE [LARGE SCALE GENOMIC DNA]</scope>
    <source>
        <strain evidence="2 3">NRRL Y-17804</strain>
    </source>
</reference>
<accession>A0A0E9NFE9</accession>
<dbReference type="OrthoDB" id="10041630at2759"/>
<dbReference type="OMA" id="FMESLKW"/>
<evidence type="ECO:0000313" key="3">
    <source>
        <dbReference type="Proteomes" id="UP000033140"/>
    </source>
</evidence>
<name>A0A0E9NFE9_SAICN</name>
<keyword evidence="3" id="KW-1185">Reference proteome</keyword>
<evidence type="ECO:0000313" key="2">
    <source>
        <dbReference type="EMBL" id="GAO48135.1"/>
    </source>
</evidence>
<feature type="transmembrane region" description="Helical" evidence="1">
    <location>
        <begin position="174"/>
        <end position="194"/>
    </location>
</feature>
<sequence length="374" mass="42562">MTVLNSLNPNAFLRGFQLTFLGTYRAIQNPSLFTTEHYRLAFRFFILGLALYILIEIPILGLRNFVWLTSWFVDLDKYGWDESLLSWLGFVEKEVLQVGFEAMMVWKYVDPAPTDELFMTSLKWVDKTYTTKHSNEDPNTLRPPYHTSLTLYPPRTQRTRTHLLTFLQRRAKRMAIGLAVFSAAQTPLIGSYAVPLATIYGLHRTLGPARAGIFAGVLWCLPKSYAVIAYQGYFASRILVNDLLSPYFTRIPFTAAQKRKWFREREGVLAGFGVGWYLLTRIPVWGVLFLGLAEGSAAFLLTKVTDAPPMPHVAPGKEVGDVPMEGEKRVETDERVREYCEREVGWRNRKKFLGLGLGDLLKGDLGMEKTAKAE</sequence>
<reference evidence="2 3" key="1">
    <citation type="journal article" date="2011" name="J. Gen. Appl. Microbiol.">
        <title>Draft genome sequencing of the enigmatic yeast Saitoella complicata.</title>
        <authorList>
            <person name="Nishida H."/>
            <person name="Hamamoto M."/>
            <person name="Sugiyama J."/>
        </authorList>
    </citation>
    <scope>NUCLEOTIDE SEQUENCE [LARGE SCALE GENOMIC DNA]</scope>
    <source>
        <strain evidence="2 3">NRRL Y-17804</strain>
    </source>
</reference>
<dbReference type="PANTHER" id="PTHR38421:SF1">
    <property type="entry name" value="TRANSMEMBRANE PROTEIN"/>
    <property type="match status" value="1"/>
</dbReference>
<dbReference type="RefSeq" id="XP_019020752.1">
    <property type="nucleotide sequence ID" value="XM_019165287.1"/>
</dbReference>
<dbReference type="PANTHER" id="PTHR38421">
    <property type="entry name" value="TRANSMEMBRANE PROTEIN USGS"/>
    <property type="match status" value="1"/>
</dbReference>
<dbReference type="AlphaFoldDB" id="A0A0E9NFE9"/>
<dbReference type="Proteomes" id="UP000033140">
    <property type="component" value="Unassembled WGS sequence"/>
</dbReference>
<keyword evidence="1" id="KW-0812">Transmembrane</keyword>
<protein>
    <recommendedName>
        <fullName evidence="4">Transmembrane protein UsgS</fullName>
    </recommendedName>
</protein>
<reference evidence="2 3" key="3">
    <citation type="journal article" date="2015" name="Genome Announc.">
        <title>Draft Genome Sequence of the Archiascomycetous Yeast Saitoella complicata.</title>
        <authorList>
            <person name="Yamauchi K."/>
            <person name="Kondo S."/>
            <person name="Hamamoto M."/>
            <person name="Takahashi Y."/>
            <person name="Ogura Y."/>
            <person name="Hayashi T."/>
            <person name="Nishida H."/>
        </authorList>
    </citation>
    <scope>NUCLEOTIDE SEQUENCE [LARGE SCALE GENOMIC DNA]</scope>
    <source>
        <strain evidence="2 3">NRRL Y-17804</strain>
    </source>
</reference>
<gene>
    <name evidence="2" type="ORF">G7K_2317-t1</name>
</gene>
<keyword evidence="1" id="KW-0472">Membrane</keyword>
<keyword evidence="1" id="KW-1133">Transmembrane helix</keyword>
<comment type="caution">
    <text evidence="2">The sequence shown here is derived from an EMBL/GenBank/DDBJ whole genome shotgun (WGS) entry which is preliminary data.</text>
</comment>
<feature type="transmembrane region" description="Helical" evidence="1">
    <location>
        <begin position="40"/>
        <end position="62"/>
    </location>
</feature>